<feature type="compositionally biased region" description="Basic and acidic residues" evidence="1">
    <location>
        <begin position="530"/>
        <end position="539"/>
    </location>
</feature>
<feature type="compositionally biased region" description="Basic and acidic residues" evidence="1">
    <location>
        <begin position="822"/>
        <end position="838"/>
    </location>
</feature>
<keyword evidence="3" id="KW-1185">Reference proteome</keyword>
<proteinExistence type="predicted"/>
<feature type="compositionally biased region" description="Basic residues" evidence="1">
    <location>
        <begin position="872"/>
        <end position="886"/>
    </location>
</feature>
<feature type="region of interest" description="Disordered" evidence="1">
    <location>
        <begin position="151"/>
        <end position="179"/>
    </location>
</feature>
<feature type="compositionally biased region" description="Basic and acidic residues" evidence="1">
    <location>
        <begin position="860"/>
        <end position="871"/>
    </location>
</feature>
<comment type="caution">
    <text evidence="2">The sequence shown here is derived from an EMBL/GenBank/DDBJ whole genome shotgun (WGS) entry which is preliminary data.</text>
</comment>
<accession>A0ABD1EIM2</accession>
<feature type="region of interest" description="Disordered" evidence="1">
    <location>
        <begin position="227"/>
        <end position="340"/>
    </location>
</feature>
<dbReference type="AlphaFoldDB" id="A0ABD1EIM2"/>
<organism evidence="2 3">
    <name type="scientific">Hypothenemus hampei</name>
    <name type="common">Coffee berry borer</name>
    <dbReference type="NCBI Taxonomy" id="57062"/>
    <lineage>
        <taxon>Eukaryota</taxon>
        <taxon>Metazoa</taxon>
        <taxon>Ecdysozoa</taxon>
        <taxon>Arthropoda</taxon>
        <taxon>Hexapoda</taxon>
        <taxon>Insecta</taxon>
        <taxon>Pterygota</taxon>
        <taxon>Neoptera</taxon>
        <taxon>Endopterygota</taxon>
        <taxon>Coleoptera</taxon>
        <taxon>Polyphaga</taxon>
        <taxon>Cucujiformia</taxon>
        <taxon>Curculionidae</taxon>
        <taxon>Scolytinae</taxon>
        <taxon>Hypothenemus</taxon>
    </lineage>
</organism>
<feature type="compositionally biased region" description="Low complexity" evidence="1">
    <location>
        <begin position="667"/>
        <end position="682"/>
    </location>
</feature>
<gene>
    <name evidence="2" type="ORF">ABEB36_010125</name>
</gene>
<feature type="compositionally biased region" description="Basic and acidic residues" evidence="1">
    <location>
        <begin position="716"/>
        <end position="729"/>
    </location>
</feature>
<reference evidence="2 3" key="1">
    <citation type="submission" date="2024-05" db="EMBL/GenBank/DDBJ databases">
        <title>Genetic variation in Jamaican populations of the coffee berry borer (Hypothenemus hampei).</title>
        <authorList>
            <person name="Errbii M."/>
            <person name="Myrie A."/>
        </authorList>
    </citation>
    <scope>NUCLEOTIDE SEQUENCE [LARGE SCALE GENOMIC DNA]</scope>
    <source>
        <strain evidence="2">JA-Hopewell-2020-01-JO</strain>
        <tissue evidence="2">Whole body</tissue>
    </source>
</reference>
<feature type="compositionally biased region" description="Polar residues" evidence="1">
    <location>
        <begin position="567"/>
        <end position="576"/>
    </location>
</feature>
<feature type="compositionally biased region" description="Polar residues" evidence="1">
    <location>
        <begin position="761"/>
        <end position="773"/>
    </location>
</feature>
<feature type="compositionally biased region" description="Basic and acidic residues" evidence="1">
    <location>
        <begin position="363"/>
        <end position="374"/>
    </location>
</feature>
<evidence type="ECO:0000313" key="2">
    <source>
        <dbReference type="EMBL" id="KAL1494544.1"/>
    </source>
</evidence>
<feature type="region of interest" description="Disordered" evidence="1">
    <location>
        <begin position="57"/>
        <end position="82"/>
    </location>
</feature>
<feature type="region of interest" description="Disordered" evidence="1">
    <location>
        <begin position="484"/>
        <end position="586"/>
    </location>
</feature>
<feature type="compositionally biased region" description="Polar residues" evidence="1">
    <location>
        <begin position="263"/>
        <end position="276"/>
    </location>
</feature>
<dbReference type="EMBL" id="JBDJPC010000007">
    <property type="protein sequence ID" value="KAL1494544.1"/>
    <property type="molecule type" value="Genomic_DNA"/>
</dbReference>
<feature type="region of interest" description="Disordered" evidence="1">
    <location>
        <begin position="706"/>
        <end position="886"/>
    </location>
</feature>
<feature type="compositionally biased region" description="Polar residues" evidence="1">
    <location>
        <begin position="648"/>
        <end position="658"/>
    </location>
</feature>
<feature type="compositionally biased region" description="Basic and acidic residues" evidence="1">
    <location>
        <begin position="385"/>
        <end position="401"/>
    </location>
</feature>
<feature type="compositionally biased region" description="Low complexity" evidence="1">
    <location>
        <begin position="454"/>
        <end position="466"/>
    </location>
</feature>
<dbReference type="Proteomes" id="UP001566132">
    <property type="component" value="Unassembled WGS sequence"/>
</dbReference>
<feature type="compositionally biased region" description="Polar residues" evidence="1">
    <location>
        <begin position="799"/>
        <end position="814"/>
    </location>
</feature>
<feature type="region of interest" description="Disordered" evidence="1">
    <location>
        <begin position="363"/>
        <end position="401"/>
    </location>
</feature>
<feature type="region of interest" description="Disordered" evidence="1">
    <location>
        <begin position="611"/>
        <end position="685"/>
    </location>
</feature>
<feature type="compositionally biased region" description="Polar residues" evidence="1">
    <location>
        <begin position="733"/>
        <end position="746"/>
    </location>
</feature>
<feature type="compositionally biased region" description="Low complexity" evidence="1">
    <location>
        <begin position="155"/>
        <end position="166"/>
    </location>
</feature>
<sequence>MGGFLSLFNDDPPEPEVHPIYVSATTLEISDLFLCIPTIIVRIGNHRVVVFDAESDLADSQTDAQRRDNKNRKAGVRLNPKLSSIPQNRLGCVATHRTGWQHHPTIKYGLSESSRIQHPGQLNVVHRCSQCYNESPPESPLIAMEAQVHPHPQFSSATASESRSAAQEPPMDISGPSDERRLSNLRRAAITKPHQRYFLRNIESTSDSSSIYERIRSTFERSLIIRGAQSHGQSSSSSSTTNEPTNDRGPRQHRVFPPGGSGQNVQKNSRRTSSTQRFEDRQQSPSTSGIQLMRPTGRRLPVELPDSTSSEDRLPPAPPPPRQTLRKSSGRKVDSSPTSLVDLQDSPIFMYRSKACSVEYLTHSDEPAKKEQSKKTVSRATSNPPEERIVPTRDSAQQEDRRHSIGCLRGCFFPSPRQSPAHVPFVNSVQIPRITISLAESTESIDQAGCVGGSRRNSPARSSSSNIGQRLATSHLYIPEAFGGVSTRSSRQNVPAAGSCPHLETHSTGQSGRTAKRRAPARPPAAYFEQRSELRHEQRPGPSTGAIPRYSNRQSSQIPVSRPQLGRPSSGQSASASKRHSPVIVPPVGIRQSVKSSHGHISCASSGASLHAPEQVRGGSHSPFGPCSSGHHQGFPRNISPRMLPPSDSWQRMQPSRTHISRALGESSSSPSPQSSLQTLHLSDSENVKELRGRISDTLNVKPAADTFKSSTLPENLEKLTKSSQKDIAETSGEPTTGLSRQSSILTPPPSFREHKKTSRVPISSTSVGSCPSLSEEAFTLPSPSAFPPPIENVYEHIANTSSRGSCPSLSQKVLSPPLQVQRRDPQKKADDQGGKSSEDDEESVTTSESSGMQQLQREAQQREHKKDGTRKPKRKKAKKKGKKKY</sequence>
<evidence type="ECO:0000313" key="3">
    <source>
        <dbReference type="Proteomes" id="UP001566132"/>
    </source>
</evidence>
<name>A0ABD1EIM2_HYPHA</name>
<feature type="region of interest" description="Disordered" evidence="1">
    <location>
        <begin position="447"/>
        <end position="468"/>
    </location>
</feature>
<protein>
    <submittedName>
        <fullName evidence="2">Uncharacterized protein</fullName>
    </submittedName>
</protein>
<evidence type="ECO:0000256" key="1">
    <source>
        <dbReference type="SAM" id="MobiDB-lite"/>
    </source>
</evidence>